<evidence type="ECO:0000256" key="1">
    <source>
        <dbReference type="SAM" id="MobiDB-lite"/>
    </source>
</evidence>
<evidence type="ECO:0000313" key="3">
    <source>
        <dbReference type="Proteomes" id="UP000700596"/>
    </source>
</evidence>
<keyword evidence="3" id="KW-1185">Reference proteome</keyword>
<dbReference type="Proteomes" id="UP000700596">
    <property type="component" value="Unassembled WGS sequence"/>
</dbReference>
<accession>A0A9P9E9C4</accession>
<reference evidence="2" key="1">
    <citation type="journal article" date="2021" name="Nat. Commun.">
        <title>Genetic determinants of endophytism in the Arabidopsis root mycobiome.</title>
        <authorList>
            <person name="Mesny F."/>
            <person name="Miyauchi S."/>
            <person name="Thiergart T."/>
            <person name="Pickel B."/>
            <person name="Atanasova L."/>
            <person name="Karlsson M."/>
            <person name="Huettel B."/>
            <person name="Barry K.W."/>
            <person name="Haridas S."/>
            <person name="Chen C."/>
            <person name="Bauer D."/>
            <person name="Andreopoulos W."/>
            <person name="Pangilinan J."/>
            <person name="LaButti K."/>
            <person name="Riley R."/>
            <person name="Lipzen A."/>
            <person name="Clum A."/>
            <person name="Drula E."/>
            <person name="Henrissat B."/>
            <person name="Kohler A."/>
            <person name="Grigoriev I.V."/>
            <person name="Martin F.M."/>
            <person name="Hacquard S."/>
        </authorList>
    </citation>
    <scope>NUCLEOTIDE SEQUENCE</scope>
    <source>
        <strain evidence="2">MPI-CAGE-CH-0243</strain>
    </source>
</reference>
<organism evidence="2 3">
    <name type="scientific">Dendryphion nanum</name>
    <dbReference type="NCBI Taxonomy" id="256645"/>
    <lineage>
        <taxon>Eukaryota</taxon>
        <taxon>Fungi</taxon>
        <taxon>Dikarya</taxon>
        <taxon>Ascomycota</taxon>
        <taxon>Pezizomycotina</taxon>
        <taxon>Dothideomycetes</taxon>
        <taxon>Pleosporomycetidae</taxon>
        <taxon>Pleosporales</taxon>
        <taxon>Torulaceae</taxon>
        <taxon>Dendryphion</taxon>
    </lineage>
</organism>
<name>A0A9P9E9C4_9PLEO</name>
<evidence type="ECO:0000313" key="2">
    <source>
        <dbReference type="EMBL" id="KAH7132356.1"/>
    </source>
</evidence>
<dbReference type="AlphaFoldDB" id="A0A9P9E9C4"/>
<gene>
    <name evidence="2" type="ORF">B0J11DRAFT_224663</name>
</gene>
<dbReference type="EMBL" id="JAGMWT010000003">
    <property type="protein sequence ID" value="KAH7132356.1"/>
    <property type="molecule type" value="Genomic_DNA"/>
</dbReference>
<protein>
    <submittedName>
        <fullName evidence="2">Uncharacterized protein</fullName>
    </submittedName>
</protein>
<comment type="caution">
    <text evidence="2">The sequence shown here is derived from an EMBL/GenBank/DDBJ whole genome shotgun (WGS) entry which is preliminary data.</text>
</comment>
<sequence>MMRWHSSERGSLWQLTRAHVPATEATSSCWHIGILAMLVPRGGLAAAQHRDLLFAEKQGLSDTGTTVLCGLTPRDLPRQKPVCRAQILLRCRVSLLKAVFDVALAHLVLEGVRAWNNLRDDVKLLTAPLSKKRGPLTAHPRVGKGQSSRKERKTEILGAAAPRWPRLSLPESTVSSEMNPELFKDP</sequence>
<feature type="region of interest" description="Disordered" evidence="1">
    <location>
        <begin position="133"/>
        <end position="186"/>
    </location>
</feature>
<proteinExistence type="predicted"/>